<dbReference type="InterPro" id="IPR029055">
    <property type="entry name" value="Ntn_hydrolases_N"/>
</dbReference>
<dbReference type="Gene3D" id="3.60.20.10">
    <property type="entry name" value="Glutamine Phosphoribosylpyrophosphate, subunit 1, domain 1"/>
    <property type="match status" value="2"/>
</dbReference>
<comment type="catalytic activity">
    <reaction evidence="1">
        <text>D-fructose 6-phosphate + L-glutamine = D-glucosamine 6-phosphate + L-glutamate</text>
        <dbReference type="Rhea" id="RHEA:13237"/>
        <dbReference type="ChEBI" id="CHEBI:29985"/>
        <dbReference type="ChEBI" id="CHEBI:58359"/>
        <dbReference type="ChEBI" id="CHEBI:58725"/>
        <dbReference type="ChEBI" id="CHEBI:61527"/>
        <dbReference type="EC" id="2.6.1.16"/>
    </reaction>
</comment>
<keyword evidence="7" id="KW-0315">Glutamine amidotransferase</keyword>
<accession>A0A1M5ALK4</accession>
<evidence type="ECO:0000256" key="1">
    <source>
        <dbReference type="ARBA" id="ARBA00001031"/>
    </source>
</evidence>
<evidence type="ECO:0000256" key="3">
    <source>
        <dbReference type="ARBA" id="ARBA00016090"/>
    </source>
</evidence>
<evidence type="ECO:0000256" key="7">
    <source>
        <dbReference type="ARBA" id="ARBA00022962"/>
    </source>
</evidence>
<keyword evidence="4" id="KW-0032">Aminotransferase</keyword>
<sequence>MCGIVGYVGGAGNSLTRVLTAMSALVYRAPDSTGVATFGDPWEPVRALKAVGPVDRLAEALLHRSLYGGHSEALAAIWFDAGREADLKPLQRRVLALEGFTPEDFEPYLNGEKTPPLFDSLVDLDPSKQQVLRPGTPGRPAPLPHHTIRSRKGLAQLVDTFALHYDLSPTITQALVRKAFLDRLRHLDPPMGQGFSDEQIKSAFDMVFERILQHQGPLRRSRLDYPASSSAASLHKLLWKTLIGTRVTIPPDFDRDGVRCVFRLLDSAIVGERLWEDEPRRDRIQALFRDLIQAPALGGSSWRVAYCAERGANVYGWAAAAVLEFLRGHLPGSAPTSLIQDTPTEARQPGTTGPSALRFFSAPILAHGRYALQSAVTQKNSHPFFDRDRRRAIVLNGQFSPAVENEIKDYLRLAGYGFRSENSAEYMSLLWGHYFACFQKDKDRFEAVTAHTQAGVDHISPASQTIDFKVWHELRDKGLEDLDQKAFVEATRQLARDGGQIAVAGISTHSPGRMYVASHNRPVFIVQRPENDDFMVVSDVNAALGLFPQKMIREKSEQLRAAREAFARERRELRGRGASPGELRALEQRHNALREQILSPFHVKVYALEGPENLAIIHTYRLGSEVHRRVAFKSFEGELLEDPEPLETTIHPLQGRKDLDRSFFESHLSDIPDRLETIFRFYAPDGRPDLTQIPLRVRRLEKKFGGRLRNLERLFLVGMGTSYHVGGMATEIFKQIDPSLHVHVLSPMEIEDPSTLLEPDRDLVIFMSWSGTTADVIECAKACLDQRVPILALTEKPFSDLALLTAKSMGVLPVMSGEEVTVSAVKSPLCMLHGLTLFGLWLASTRGSGLDPDQYLRVVEQLPEAVRSVLEGEETLAFAKAMARFYSGSHAAFVVDRLAGGSPAAEIALKLEETTWSTVARAVDSQHLPLRAMGGKPSEHLVWVQATRSSCLKAARTCMKELFLADIAFMATACRGPDDQELKALCGDRVHFLPELPEAFQVYVDLPFAYLFAYHFGRAQGRREDDFPRNLAKSVTTSRARKETRRSRSRHWTRIKEAARADADFSEAVRRLRSPSRLEETSTFDYERSRLKALRSAAAALLRNPWEQVVEEANLPLETMRSLLEEDSDISGQVLLVPSDPPGLSAATAAAQMWRRLLGRAFRVVSSHELHRTRLQTDDFLIPVSGSPPCPTLVHQLQEAGTSNIVWIAAGPFESLAGCPYKVLPTRRFRQDGWIACYLLLLLMLHKVVEAVRPEKARILMDAFRAGAAGLERLLNRPPLRQEVSNVMGANRSYASAYLIGSGASPVSGWLAAFDRTRSLTLAFHPYGESPHGSLVTVDPRSELKYIRMKSRDRMVARYGESAVSSWEAMFLGGRTVDDFLAQPDTTGLTVPVRPFYDEHWYLPVLRPDYDPAQDNLIFLDATDAHTLPAALDELNSYGCRAARIVLITQGAFLRGSVGKALLAQPISHLLTLPSPDTESPARPIPDPVVPLCTHALAAVLAAERCRLEQSPLDGEPWSEHLLRAFGPLSLIVQDQKADLPCLTHHLITSLRNLAPVIDRVHTMTTRRVRKVLEERELKDLAAAGALASPAEALARFRMQAKRDAPFFLIAQSRVEPSQGSPPPPAAKGHWDTPLWVEAHGDPWRVLAHGVVGMGPGPNGQGLLLIPLLNDGPGRLVFLTVSYKDWSAEGDLSSAIDQTCKALGKDAVTTDFQSPRYMKIVSRFNSLMFPEGVSWNDRFLLSVPRARLFVDRSRVVADFIAEQVRSALMLVPHSADRPRLFLRQMEVFFRETCGAAEARPGRLPWWESFLRFLK</sequence>
<dbReference type="SUPFAM" id="SSF53697">
    <property type="entry name" value="SIS domain"/>
    <property type="match status" value="1"/>
</dbReference>
<evidence type="ECO:0000313" key="11">
    <source>
        <dbReference type="Proteomes" id="UP000184076"/>
    </source>
</evidence>
<evidence type="ECO:0000256" key="5">
    <source>
        <dbReference type="ARBA" id="ARBA00022679"/>
    </source>
</evidence>
<dbReference type="Proteomes" id="UP000184076">
    <property type="component" value="Unassembled WGS sequence"/>
</dbReference>
<dbReference type="SUPFAM" id="SSF56235">
    <property type="entry name" value="N-terminal nucleophile aminohydrolases (Ntn hydrolases)"/>
    <property type="match status" value="2"/>
</dbReference>
<name>A0A1M5ALK4_9BACT</name>
<dbReference type="PANTHER" id="PTHR10937">
    <property type="entry name" value="GLUCOSAMINE--FRUCTOSE-6-PHOSPHATE AMINOTRANSFERASE, ISOMERIZING"/>
    <property type="match status" value="1"/>
</dbReference>
<dbReference type="EC" id="2.6.1.16" evidence="2"/>
<evidence type="ECO:0000256" key="4">
    <source>
        <dbReference type="ARBA" id="ARBA00022576"/>
    </source>
</evidence>
<evidence type="ECO:0000313" key="10">
    <source>
        <dbReference type="EMBL" id="SHF31129.1"/>
    </source>
</evidence>
<reference evidence="11" key="1">
    <citation type="submission" date="2016-11" db="EMBL/GenBank/DDBJ databases">
        <authorList>
            <person name="Varghese N."/>
            <person name="Submissions S."/>
        </authorList>
    </citation>
    <scope>NUCLEOTIDE SEQUENCE [LARGE SCALE GENOMIC DNA]</scope>
    <source>
        <strain evidence="11">DSM 9756</strain>
    </source>
</reference>
<feature type="domain" description="Glutamine amidotransferase type-2" evidence="8">
    <location>
        <begin position="2"/>
        <end position="589"/>
    </location>
</feature>
<dbReference type="GO" id="GO:0004360">
    <property type="term" value="F:glutamine-fructose-6-phosphate transaminase (isomerizing) activity"/>
    <property type="evidence" value="ECO:0007669"/>
    <property type="project" value="UniProtKB-EC"/>
</dbReference>
<dbReference type="GO" id="GO:0097367">
    <property type="term" value="F:carbohydrate derivative binding"/>
    <property type="evidence" value="ECO:0007669"/>
    <property type="project" value="InterPro"/>
</dbReference>
<protein>
    <recommendedName>
        <fullName evidence="3">Glutamine--fructose-6-phosphate aminotransferase [isomerizing]</fullName>
        <ecNumber evidence="2">2.6.1.16</ecNumber>
    </recommendedName>
</protein>
<evidence type="ECO:0000256" key="2">
    <source>
        <dbReference type="ARBA" id="ARBA00012916"/>
    </source>
</evidence>
<keyword evidence="6" id="KW-0677">Repeat</keyword>
<dbReference type="GO" id="GO:1901135">
    <property type="term" value="P:carbohydrate derivative metabolic process"/>
    <property type="evidence" value="ECO:0007669"/>
    <property type="project" value="InterPro"/>
</dbReference>
<evidence type="ECO:0000256" key="6">
    <source>
        <dbReference type="ARBA" id="ARBA00022737"/>
    </source>
</evidence>
<dbReference type="OrthoDB" id="5476114at2"/>
<keyword evidence="11" id="KW-1185">Reference proteome</keyword>
<dbReference type="InterPro" id="IPR035466">
    <property type="entry name" value="GlmS/AgaS_SIS"/>
</dbReference>
<gene>
    <name evidence="10" type="ORF">SAMN02745206_01721</name>
</gene>
<dbReference type="RefSeq" id="WP_073038591.1">
    <property type="nucleotide sequence ID" value="NZ_FQVB01000015.1"/>
</dbReference>
<dbReference type="InterPro" id="IPR001347">
    <property type="entry name" value="SIS_dom"/>
</dbReference>
<keyword evidence="5" id="KW-0808">Transferase</keyword>
<organism evidence="10 11">
    <name type="scientific">Desulfacinum infernum DSM 9756</name>
    <dbReference type="NCBI Taxonomy" id="1121391"/>
    <lineage>
        <taxon>Bacteria</taxon>
        <taxon>Pseudomonadati</taxon>
        <taxon>Thermodesulfobacteriota</taxon>
        <taxon>Syntrophobacteria</taxon>
        <taxon>Syntrophobacterales</taxon>
        <taxon>Syntrophobacteraceae</taxon>
        <taxon>Desulfacinum</taxon>
    </lineage>
</organism>
<dbReference type="EMBL" id="FQVB01000015">
    <property type="protein sequence ID" value="SHF31129.1"/>
    <property type="molecule type" value="Genomic_DNA"/>
</dbReference>
<dbReference type="InterPro" id="IPR046348">
    <property type="entry name" value="SIS_dom_sf"/>
</dbReference>
<feature type="domain" description="SIS" evidence="9">
    <location>
        <begin position="704"/>
        <end position="853"/>
    </location>
</feature>
<evidence type="ECO:0000259" key="8">
    <source>
        <dbReference type="PROSITE" id="PS51278"/>
    </source>
</evidence>
<dbReference type="PROSITE" id="PS51278">
    <property type="entry name" value="GATASE_TYPE_2"/>
    <property type="match status" value="1"/>
</dbReference>
<dbReference type="CDD" id="cd05008">
    <property type="entry name" value="SIS_GlmS_GlmD_1"/>
    <property type="match status" value="1"/>
</dbReference>
<dbReference type="Pfam" id="PF01380">
    <property type="entry name" value="SIS"/>
    <property type="match status" value="1"/>
</dbReference>
<dbReference type="PROSITE" id="PS51464">
    <property type="entry name" value="SIS"/>
    <property type="match status" value="1"/>
</dbReference>
<dbReference type="STRING" id="1121391.SAMN02745206_01721"/>
<proteinExistence type="predicted"/>
<dbReference type="Gene3D" id="3.40.50.10490">
    <property type="entry name" value="Glucose-6-phosphate isomerase like protein, domain 1"/>
    <property type="match status" value="2"/>
</dbReference>
<dbReference type="InterPro" id="IPR017932">
    <property type="entry name" value="GATase_2_dom"/>
</dbReference>
<evidence type="ECO:0000259" key="9">
    <source>
        <dbReference type="PROSITE" id="PS51464"/>
    </source>
</evidence>
<dbReference type="PANTHER" id="PTHR10937:SF0">
    <property type="entry name" value="GLUTAMINE--FRUCTOSE-6-PHOSPHATE TRANSAMINASE (ISOMERIZING)"/>
    <property type="match status" value="1"/>
</dbReference>